<dbReference type="InterPro" id="IPR029016">
    <property type="entry name" value="GAF-like_dom_sf"/>
</dbReference>
<evidence type="ECO:0000259" key="5">
    <source>
        <dbReference type="PROSITE" id="PS51078"/>
    </source>
</evidence>
<protein>
    <submittedName>
        <fullName evidence="6">Pectin degradation repressor protein KdgR</fullName>
    </submittedName>
</protein>
<evidence type="ECO:0000313" key="7">
    <source>
        <dbReference type="Proteomes" id="UP000216825"/>
    </source>
</evidence>
<dbReference type="SUPFAM" id="SSF46785">
    <property type="entry name" value="Winged helix' DNA-binding domain"/>
    <property type="match status" value="1"/>
</dbReference>
<name>A0A7D7KYR5_KOCVA</name>
<dbReference type="PANTHER" id="PTHR30136:SF35">
    <property type="entry name" value="HTH-TYPE TRANSCRIPTIONAL REGULATOR RV1719"/>
    <property type="match status" value="1"/>
</dbReference>
<dbReference type="InterPro" id="IPR036390">
    <property type="entry name" value="WH_DNA-bd_sf"/>
</dbReference>
<organism evidence="6 7">
    <name type="scientific">Kocuria varians</name>
    <name type="common">Micrococcus varians</name>
    <dbReference type="NCBI Taxonomy" id="1272"/>
    <lineage>
        <taxon>Bacteria</taxon>
        <taxon>Bacillati</taxon>
        <taxon>Actinomycetota</taxon>
        <taxon>Actinomycetes</taxon>
        <taxon>Micrococcales</taxon>
        <taxon>Micrococcaceae</taxon>
        <taxon>Kocuria</taxon>
    </lineage>
</organism>
<dbReference type="PROSITE" id="PS51077">
    <property type="entry name" value="HTH_ICLR"/>
    <property type="match status" value="1"/>
</dbReference>
<evidence type="ECO:0000313" key="6">
    <source>
        <dbReference type="EMBL" id="QMS56690.1"/>
    </source>
</evidence>
<dbReference type="InterPro" id="IPR036388">
    <property type="entry name" value="WH-like_DNA-bd_sf"/>
</dbReference>
<dbReference type="PROSITE" id="PS51078">
    <property type="entry name" value="ICLR_ED"/>
    <property type="match status" value="1"/>
</dbReference>
<dbReference type="InterPro" id="IPR005471">
    <property type="entry name" value="Tscrpt_reg_IclR_N"/>
</dbReference>
<dbReference type="Pfam" id="PF09339">
    <property type="entry name" value="HTH_IclR"/>
    <property type="match status" value="1"/>
</dbReference>
<sequence>MVKALDALALLGEHPDGVTAAQMARKTSHPFSTCYRLLNTLVSTGFARYDAQDKRYHLGLRVFQLAHTVAAPQGFESSAVPVLQRLTERTRESSVLHVPDGDRALTVRTEGGPQFRATTDPGDRAALHSTASGKILLALSEPAASEQLLRDIELEPRTAHSLTDREELARQVATARERGWTSQSEENDLGMVAIAAPVLTPSGRLLGAVTLAAPLFRSTVAQLEEHVPALLDATRELGLVLPER</sequence>
<dbReference type="InterPro" id="IPR050707">
    <property type="entry name" value="HTH_MetabolicPath_Reg"/>
</dbReference>
<dbReference type="Gene3D" id="1.10.10.10">
    <property type="entry name" value="Winged helix-like DNA-binding domain superfamily/Winged helix DNA-binding domain"/>
    <property type="match status" value="1"/>
</dbReference>
<keyword evidence="7" id="KW-1185">Reference proteome</keyword>
<keyword evidence="3" id="KW-0804">Transcription</keyword>
<evidence type="ECO:0000256" key="2">
    <source>
        <dbReference type="ARBA" id="ARBA00023125"/>
    </source>
</evidence>
<dbReference type="AlphaFoldDB" id="A0A7D7KYR5"/>
<dbReference type="SMART" id="SM00346">
    <property type="entry name" value="HTH_ICLR"/>
    <property type="match status" value="1"/>
</dbReference>
<dbReference type="RefSeq" id="WP_258924086.1">
    <property type="nucleotide sequence ID" value="NZ_CP059343.1"/>
</dbReference>
<dbReference type="GO" id="GO:0045892">
    <property type="term" value="P:negative regulation of DNA-templated transcription"/>
    <property type="evidence" value="ECO:0007669"/>
    <property type="project" value="TreeGrafter"/>
</dbReference>
<reference evidence="7" key="1">
    <citation type="submission" date="2017-08" db="EMBL/GenBank/DDBJ databases">
        <title>Draft Genome Sequence of Kocuria varians 80.</title>
        <authorList>
            <person name="Minaev M."/>
            <person name="Kurbakov K.A."/>
            <person name="Solodovnikova G.I."/>
            <person name="Kuznetsova O.A."/>
            <person name="Lisitsyn A.B."/>
        </authorList>
    </citation>
    <scope>NUCLEOTIDE SEQUENCE [LARGE SCALE GENOMIC DNA]</scope>
    <source>
        <strain evidence="7">80</strain>
    </source>
</reference>
<keyword evidence="1" id="KW-0805">Transcription regulation</keyword>
<reference evidence="6 7" key="2">
    <citation type="submission" date="2020-07" db="EMBL/GenBank/DDBJ databases">
        <title>Genome of starter culture bacteria Kocuria salsicia reveals its technological properties and safety for usage in meat industry.</title>
        <authorList>
            <person name="Michael M."/>
            <person name="Konstantin K."/>
            <person name="Evgenii K."/>
            <person name="Galina S."/>
            <person name="Oksana K."/>
            <person name="Andrei L."/>
        </authorList>
    </citation>
    <scope>NUCLEOTIDE SEQUENCE [LARGE SCALE GENOMIC DNA]</scope>
    <source>
        <strain evidence="6 7">80</strain>
    </source>
</reference>
<dbReference type="GO" id="GO:0003700">
    <property type="term" value="F:DNA-binding transcription factor activity"/>
    <property type="evidence" value="ECO:0007669"/>
    <property type="project" value="TreeGrafter"/>
</dbReference>
<feature type="domain" description="IclR-ED" evidence="5">
    <location>
        <begin position="61"/>
        <end position="243"/>
    </location>
</feature>
<dbReference type="KEGG" id="kvr:CIB50_0001404"/>
<dbReference type="Proteomes" id="UP000216825">
    <property type="component" value="Chromosome"/>
</dbReference>
<dbReference type="PANTHER" id="PTHR30136">
    <property type="entry name" value="HELIX-TURN-HELIX TRANSCRIPTIONAL REGULATOR, ICLR FAMILY"/>
    <property type="match status" value="1"/>
</dbReference>
<keyword evidence="2" id="KW-0238">DNA-binding</keyword>
<gene>
    <name evidence="6" type="primary">kdgR_2</name>
    <name evidence="6" type="ORF">CIB50_0001404</name>
</gene>
<evidence type="ECO:0000256" key="3">
    <source>
        <dbReference type="ARBA" id="ARBA00023163"/>
    </source>
</evidence>
<evidence type="ECO:0000259" key="4">
    <source>
        <dbReference type="PROSITE" id="PS51077"/>
    </source>
</evidence>
<feature type="domain" description="HTH iclR-type" evidence="4">
    <location>
        <begin position="1"/>
        <end position="60"/>
    </location>
</feature>
<dbReference type="EMBL" id="CP059343">
    <property type="protein sequence ID" value="QMS56690.1"/>
    <property type="molecule type" value="Genomic_DNA"/>
</dbReference>
<dbReference type="GO" id="GO:0003677">
    <property type="term" value="F:DNA binding"/>
    <property type="evidence" value="ECO:0007669"/>
    <property type="project" value="UniProtKB-KW"/>
</dbReference>
<dbReference type="SUPFAM" id="SSF55781">
    <property type="entry name" value="GAF domain-like"/>
    <property type="match status" value="1"/>
</dbReference>
<accession>A0A7D7KYR5</accession>
<evidence type="ECO:0000256" key="1">
    <source>
        <dbReference type="ARBA" id="ARBA00023015"/>
    </source>
</evidence>
<dbReference type="InterPro" id="IPR014757">
    <property type="entry name" value="Tscrpt_reg_IclR_C"/>
</dbReference>
<dbReference type="Pfam" id="PF01614">
    <property type="entry name" value="IclR_C"/>
    <property type="match status" value="1"/>
</dbReference>
<dbReference type="Gene3D" id="3.30.450.40">
    <property type="match status" value="1"/>
</dbReference>
<proteinExistence type="predicted"/>